<accession>A0A9D0YWQ7</accession>
<proteinExistence type="predicted"/>
<sequence>MEGKDYRACRWAAGVAWGLTALYVLYCLLLVASIVWEAAGPEGREPLSVLGLRPYTPYAQEGRFSSVPYFAGSLAESLLLCGAFWQGAALFGGMRDGKTPFARGGWRRVRAAALCVGLTGVAPALADVAVGSFYGSCPTGHALRPDALAAAVLLWALAAVFAYGEALQQQDDETL</sequence>
<evidence type="ECO:0000313" key="2">
    <source>
        <dbReference type="EMBL" id="HIQ63265.1"/>
    </source>
</evidence>
<evidence type="ECO:0000256" key="1">
    <source>
        <dbReference type="SAM" id="Phobius"/>
    </source>
</evidence>
<feature type="transmembrane region" description="Helical" evidence="1">
    <location>
        <begin position="111"/>
        <end position="135"/>
    </location>
</feature>
<protein>
    <recommendedName>
        <fullName evidence="4">DUF2975 domain-containing protein</fullName>
    </recommendedName>
</protein>
<keyword evidence="1" id="KW-1133">Transmembrane helix</keyword>
<keyword evidence="1" id="KW-0812">Transmembrane</keyword>
<dbReference type="AlphaFoldDB" id="A0A9D0YWQ7"/>
<feature type="transmembrane region" description="Helical" evidence="1">
    <location>
        <begin position="147"/>
        <end position="164"/>
    </location>
</feature>
<comment type="caution">
    <text evidence="2">The sequence shown here is derived from an EMBL/GenBank/DDBJ whole genome shotgun (WGS) entry which is preliminary data.</text>
</comment>
<feature type="transmembrane region" description="Helical" evidence="1">
    <location>
        <begin position="69"/>
        <end position="91"/>
    </location>
</feature>
<organism evidence="2 3">
    <name type="scientific">Candidatus Avichristensenella intestinipullorum</name>
    <dbReference type="NCBI Taxonomy" id="2840693"/>
    <lineage>
        <taxon>Bacteria</taxon>
        <taxon>Bacillati</taxon>
        <taxon>Bacillota</taxon>
        <taxon>Clostridia</taxon>
        <taxon>Candidatus Avichristensenella</taxon>
    </lineage>
</organism>
<gene>
    <name evidence="2" type="ORF">IAA66_06720</name>
</gene>
<dbReference type="EMBL" id="DVFI01000096">
    <property type="protein sequence ID" value="HIQ63265.1"/>
    <property type="molecule type" value="Genomic_DNA"/>
</dbReference>
<name>A0A9D0YWQ7_9FIRM</name>
<dbReference type="Proteomes" id="UP000886819">
    <property type="component" value="Unassembled WGS sequence"/>
</dbReference>
<feature type="transmembrane region" description="Helical" evidence="1">
    <location>
        <begin position="12"/>
        <end position="36"/>
    </location>
</feature>
<reference evidence="2" key="1">
    <citation type="submission" date="2020-10" db="EMBL/GenBank/DDBJ databases">
        <authorList>
            <person name="Gilroy R."/>
        </authorList>
    </citation>
    <scope>NUCLEOTIDE SEQUENCE</scope>
    <source>
        <strain evidence="2">ChiHile30-977</strain>
    </source>
</reference>
<keyword evidence="1" id="KW-0472">Membrane</keyword>
<evidence type="ECO:0008006" key="4">
    <source>
        <dbReference type="Google" id="ProtNLM"/>
    </source>
</evidence>
<evidence type="ECO:0000313" key="3">
    <source>
        <dbReference type="Proteomes" id="UP000886819"/>
    </source>
</evidence>
<reference evidence="2" key="2">
    <citation type="journal article" date="2021" name="PeerJ">
        <title>Extensive microbial diversity within the chicken gut microbiome revealed by metagenomics and culture.</title>
        <authorList>
            <person name="Gilroy R."/>
            <person name="Ravi A."/>
            <person name="Getino M."/>
            <person name="Pursley I."/>
            <person name="Horton D.L."/>
            <person name="Alikhan N.F."/>
            <person name="Baker D."/>
            <person name="Gharbi K."/>
            <person name="Hall N."/>
            <person name="Watson M."/>
            <person name="Adriaenssens E.M."/>
            <person name="Foster-Nyarko E."/>
            <person name="Jarju S."/>
            <person name="Secka A."/>
            <person name="Antonio M."/>
            <person name="Oren A."/>
            <person name="Chaudhuri R.R."/>
            <person name="La Ragione R."/>
            <person name="Hildebrand F."/>
            <person name="Pallen M.J."/>
        </authorList>
    </citation>
    <scope>NUCLEOTIDE SEQUENCE</scope>
    <source>
        <strain evidence="2">ChiHile30-977</strain>
    </source>
</reference>